<comment type="caution">
    <text evidence="3">The sequence shown here is derived from an EMBL/GenBank/DDBJ whole genome shotgun (WGS) entry which is preliminary data.</text>
</comment>
<accession>A0A2A9PN19</accession>
<proteinExistence type="predicted"/>
<dbReference type="InterPro" id="IPR001227">
    <property type="entry name" value="Ac_transferase_dom_sf"/>
</dbReference>
<dbReference type="PANTHER" id="PTHR45681:SF6">
    <property type="entry name" value="POLYKETIDE SYNTHASE 37"/>
    <property type="match status" value="1"/>
</dbReference>
<evidence type="ECO:0000256" key="1">
    <source>
        <dbReference type="ARBA" id="ARBA00022679"/>
    </source>
</evidence>
<reference evidence="3 4" key="2">
    <citation type="journal article" date="2017" name="Sci. Rep.">
        <title>Ant-infecting Ophiocordyceps genomes reveal a high diversity of potential behavioral manipulation genes and a possible major role for enterotoxins.</title>
        <authorList>
            <person name="de Bekker C."/>
            <person name="Ohm R.A."/>
            <person name="Evans H.C."/>
            <person name="Brachmann A."/>
            <person name="Hughes D.P."/>
        </authorList>
    </citation>
    <scope>NUCLEOTIDE SEQUENCE [LARGE SCALE GENOMIC DNA]</scope>
    <source>
        <strain evidence="3 4">SC16a</strain>
    </source>
</reference>
<evidence type="ECO:0000259" key="2">
    <source>
        <dbReference type="SMART" id="SM00827"/>
    </source>
</evidence>
<keyword evidence="1" id="KW-0808">Transferase</keyword>
<dbReference type="OrthoDB" id="4920000at2759"/>
<dbReference type="InterPro" id="IPR014043">
    <property type="entry name" value="Acyl_transferase_dom"/>
</dbReference>
<dbReference type="SUPFAM" id="SSF52151">
    <property type="entry name" value="FabD/lysophospholipase-like"/>
    <property type="match status" value="1"/>
</dbReference>
<reference evidence="3 4" key="1">
    <citation type="journal article" date="2015" name="BMC Genomics">
        <title>Gene expression during zombie ant biting behavior reflects the complexity underlying fungal parasitic behavioral manipulation.</title>
        <authorList>
            <person name="de Bekker C."/>
            <person name="Ohm R.A."/>
            <person name="Loreto R.G."/>
            <person name="Sebastian A."/>
            <person name="Albert I."/>
            <person name="Merrow M."/>
            <person name="Brachmann A."/>
            <person name="Hughes D.P."/>
        </authorList>
    </citation>
    <scope>NUCLEOTIDE SEQUENCE [LARGE SCALE GENOMIC DNA]</scope>
    <source>
        <strain evidence="3 4">SC16a</strain>
    </source>
</reference>
<dbReference type="Pfam" id="PF00698">
    <property type="entry name" value="Acyl_transf_1"/>
    <property type="match status" value="1"/>
</dbReference>
<dbReference type="Gene3D" id="3.40.366.10">
    <property type="entry name" value="Malonyl-Coenzyme A Acyl Carrier Protein, domain 2"/>
    <property type="match status" value="1"/>
</dbReference>
<dbReference type="InterPro" id="IPR016035">
    <property type="entry name" value="Acyl_Trfase/lysoPLipase"/>
</dbReference>
<keyword evidence="4" id="KW-1185">Reference proteome</keyword>
<name>A0A2A9PN19_OPHUN</name>
<evidence type="ECO:0000313" key="3">
    <source>
        <dbReference type="EMBL" id="PFH62624.1"/>
    </source>
</evidence>
<dbReference type="InterPro" id="IPR050444">
    <property type="entry name" value="Polyketide_Synthase"/>
</dbReference>
<organism evidence="3 4">
    <name type="scientific">Ophiocordyceps unilateralis</name>
    <name type="common">Zombie-ant fungus</name>
    <name type="synonym">Torrubia unilateralis</name>
    <dbReference type="NCBI Taxonomy" id="268505"/>
    <lineage>
        <taxon>Eukaryota</taxon>
        <taxon>Fungi</taxon>
        <taxon>Dikarya</taxon>
        <taxon>Ascomycota</taxon>
        <taxon>Pezizomycotina</taxon>
        <taxon>Sordariomycetes</taxon>
        <taxon>Hypocreomycetidae</taxon>
        <taxon>Hypocreales</taxon>
        <taxon>Ophiocordycipitaceae</taxon>
        <taxon>Ophiocordyceps</taxon>
    </lineage>
</organism>
<dbReference type="Proteomes" id="UP000037136">
    <property type="component" value="Unassembled WGS sequence"/>
</dbReference>
<dbReference type="PANTHER" id="PTHR45681">
    <property type="entry name" value="POLYKETIDE SYNTHASE 44-RELATED"/>
    <property type="match status" value="1"/>
</dbReference>
<dbReference type="EMBL" id="LAZP02000022">
    <property type="protein sequence ID" value="PFH62624.1"/>
    <property type="molecule type" value="Genomic_DNA"/>
</dbReference>
<sequence length="320" mass="35617">MALLVEDTEGLRAQAILRIRGGIDPTSNRPVTVIGLSADSKQANRLIRHLPERRLLCGTCTEGSLGMLAHPQPIQNSTSCGKVASSSVREAFKATMLQRERRRTWSGNKCQLDFDQIKLARNVIGCNNSPESVTVSGDLDALARTEAMLDERNNVFHRRVRVKNAYHTLHVDEVADDYLDAMGELYSAQQGEDDGEIVMFSSVTSRKVGAAQLRKASYWVSSLKDQVRFREAMNGVLHHTISTRQKPTGNTGFFVTEIGPHPALQVPVRQIFSHYQNQHRKEFASTQLIYTSLLWQKKDGLRTAFGGHGAILPMGVYQTA</sequence>
<dbReference type="STRING" id="268505.A0A2A9PN19"/>
<gene>
    <name evidence="3" type="ORF">XA68_12698</name>
</gene>
<dbReference type="AlphaFoldDB" id="A0A2A9PN19"/>
<protein>
    <recommendedName>
        <fullName evidence="2">Malonyl-CoA:ACP transacylase (MAT) domain-containing protein</fullName>
    </recommendedName>
</protein>
<feature type="domain" description="Malonyl-CoA:ACP transacylase (MAT)" evidence="2">
    <location>
        <begin position="7"/>
        <end position="298"/>
    </location>
</feature>
<evidence type="ECO:0000313" key="4">
    <source>
        <dbReference type="Proteomes" id="UP000037136"/>
    </source>
</evidence>
<dbReference type="GO" id="GO:0016740">
    <property type="term" value="F:transferase activity"/>
    <property type="evidence" value="ECO:0007669"/>
    <property type="project" value="UniProtKB-KW"/>
</dbReference>
<dbReference type="SMART" id="SM00827">
    <property type="entry name" value="PKS_AT"/>
    <property type="match status" value="1"/>
</dbReference>